<dbReference type="AlphaFoldDB" id="A0A8J7YQH3"/>
<proteinExistence type="predicted"/>
<sequence>MVVGPAHHYGVNVSDIDRSIEFYRDVLGLEVLREEQELSDHHEDLLGVDGTEGTFAVLGGNGFKFELKSISEPSTKNINAMRRPVDIGDDHFCWEVEDIDATYEELTERGVEFLGPPKSVGTVDSRVAYFYDPDGNVLELVEPGS</sequence>
<dbReference type="InterPro" id="IPR051785">
    <property type="entry name" value="MMCE/EMCE_epimerase"/>
</dbReference>
<evidence type="ECO:0000313" key="4">
    <source>
        <dbReference type="Proteomes" id="UP000783863"/>
    </source>
</evidence>
<accession>A0A8J7YQH3</accession>
<name>A0A8J7YQH3_9EURY</name>
<dbReference type="GO" id="GO:0004493">
    <property type="term" value="F:methylmalonyl-CoA epimerase activity"/>
    <property type="evidence" value="ECO:0007669"/>
    <property type="project" value="TreeGrafter"/>
</dbReference>
<evidence type="ECO:0000259" key="2">
    <source>
        <dbReference type="PROSITE" id="PS51819"/>
    </source>
</evidence>
<dbReference type="Gene3D" id="3.10.180.10">
    <property type="entry name" value="2,3-Dihydroxybiphenyl 1,2-Dioxygenase, domain 1"/>
    <property type="match status" value="1"/>
</dbReference>
<dbReference type="EMBL" id="RKLQ01000007">
    <property type="protein sequence ID" value="MBX0306021.1"/>
    <property type="molecule type" value="Genomic_DNA"/>
</dbReference>
<reference evidence="3" key="1">
    <citation type="submission" date="2021-06" db="EMBL/GenBank/DDBJ databases">
        <title>Halomicroarcula sp. F24A a new haloarchaeum isolated from saline soil.</title>
        <authorList>
            <person name="Duran-Viseras A."/>
            <person name="Sanchez-Porro C."/>
            <person name="Ventosa A."/>
        </authorList>
    </citation>
    <scope>NUCLEOTIDE SEQUENCE</scope>
    <source>
        <strain evidence="3">F24A</strain>
    </source>
</reference>
<evidence type="ECO:0000256" key="1">
    <source>
        <dbReference type="ARBA" id="ARBA00022723"/>
    </source>
</evidence>
<dbReference type="GO" id="GO:0046872">
    <property type="term" value="F:metal ion binding"/>
    <property type="evidence" value="ECO:0007669"/>
    <property type="project" value="UniProtKB-KW"/>
</dbReference>
<comment type="caution">
    <text evidence="3">The sequence shown here is derived from an EMBL/GenBank/DDBJ whole genome shotgun (WGS) entry which is preliminary data.</text>
</comment>
<dbReference type="RefSeq" id="WP_220590216.1">
    <property type="nucleotide sequence ID" value="NZ_RKLQ01000007.1"/>
</dbReference>
<organism evidence="3 4">
    <name type="scientific">Haloarcula salinisoli</name>
    <dbReference type="NCBI Taxonomy" id="2487746"/>
    <lineage>
        <taxon>Archaea</taxon>
        <taxon>Methanobacteriati</taxon>
        <taxon>Methanobacteriota</taxon>
        <taxon>Stenosarchaea group</taxon>
        <taxon>Halobacteria</taxon>
        <taxon>Halobacteriales</taxon>
        <taxon>Haloarculaceae</taxon>
        <taxon>Haloarcula</taxon>
    </lineage>
</organism>
<gene>
    <name evidence="3" type="ORF">EGD98_20450</name>
</gene>
<dbReference type="PANTHER" id="PTHR43048">
    <property type="entry name" value="METHYLMALONYL-COA EPIMERASE"/>
    <property type="match status" value="1"/>
</dbReference>
<dbReference type="PROSITE" id="PS51819">
    <property type="entry name" value="VOC"/>
    <property type="match status" value="1"/>
</dbReference>
<protein>
    <submittedName>
        <fullName evidence="3">VOC family protein</fullName>
    </submittedName>
</protein>
<evidence type="ECO:0000313" key="3">
    <source>
        <dbReference type="EMBL" id="MBX0306021.1"/>
    </source>
</evidence>
<dbReference type="InterPro" id="IPR029068">
    <property type="entry name" value="Glyas_Bleomycin-R_OHBP_Dase"/>
</dbReference>
<dbReference type="GO" id="GO:0046491">
    <property type="term" value="P:L-methylmalonyl-CoA metabolic process"/>
    <property type="evidence" value="ECO:0007669"/>
    <property type="project" value="TreeGrafter"/>
</dbReference>
<dbReference type="InterPro" id="IPR004360">
    <property type="entry name" value="Glyas_Fos-R_dOase_dom"/>
</dbReference>
<dbReference type="Pfam" id="PF00903">
    <property type="entry name" value="Glyoxalase"/>
    <property type="match status" value="1"/>
</dbReference>
<keyword evidence="4" id="KW-1185">Reference proteome</keyword>
<feature type="domain" description="VOC" evidence="2">
    <location>
        <begin position="5"/>
        <end position="143"/>
    </location>
</feature>
<dbReference type="InterPro" id="IPR037523">
    <property type="entry name" value="VOC_core"/>
</dbReference>
<dbReference type="SUPFAM" id="SSF54593">
    <property type="entry name" value="Glyoxalase/Bleomycin resistance protein/Dihydroxybiphenyl dioxygenase"/>
    <property type="match status" value="1"/>
</dbReference>
<keyword evidence="1" id="KW-0479">Metal-binding</keyword>
<dbReference type="PANTHER" id="PTHR43048:SF3">
    <property type="entry name" value="METHYLMALONYL-COA EPIMERASE, MITOCHONDRIAL"/>
    <property type="match status" value="1"/>
</dbReference>
<dbReference type="Proteomes" id="UP000783863">
    <property type="component" value="Unassembled WGS sequence"/>
</dbReference>